<gene>
    <name evidence="1" type="ORF">PAXRUDRAFT_781731</name>
</gene>
<accession>A0A0D0BZB8</accession>
<reference evidence="1 2" key="1">
    <citation type="submission" date="2014-04" db="EMBL/GenBank/DDBJ databases">
        <authorList>
            <consortium name="DOE Joint Genome Institute"/>
            <person name="Kuo A."/>
            <person name="Kohler A."/>
            <person name="Jargeat P."/>
            <person name="Nagy L.G."/>
            <person name="Floudas D."/>
            <person name="Copeland A."/>
            <person name="Barry K.W."/>
            <person name="Cichocki N."/>
            <person name="Veneault-Fourrey C."/>
            <person name="LaButti K."/>
            <person name="Lindquist E.A."/>
            <person name="Lipzen A."/>
            <person name="Lundell T."/>
            <person name="Morin E."/>
            <person name="Murat C."/>
            <person name="Sun H."/>
            <person name="Tunlid A."/>
            <person name="Henrissat B."/>
            <person name="Grigoriev I.V."/>
            <person name="Hibbett D.S."/>
            <person name="Martin F."/>
            <person name="Nordberg H.P."/>
            <person name="Cantor M.N."/>
            <person name="Hua S.X."/>
        </authorList>
    </citation>
    <scope>NUCLEOTIDE SEQUENCE [LARGE SCALE GENOMIC DNA]</scope>
    <source>
        <strain evidence="1 2">Ve08.2h10</strain>
    </source>
</reference>
<dbReference type="EMBL" id="KN827500">
    <property type="protein sequence ID" value="KIK76422.1"/>
    <property type="molecule type" value="Genomic_DNA"/>
</dbReference>
<organism evidence="1 2">
    <name type="scientific">Paxillus rubicundulus Ve08.2h10</name>
    <dbReference type="NCBI Taxonomy" id="930991"/>
    <lineage>
        <taxon>Eukaryota</taxon>
        <taxon>Fungi</taxon>
        <taxon>Dikarya</taxon>
        <taxon>Basidiomycota</taxon>
        <taxon>Agaricomycotina</taxon>
        <taxon>Agaricomycetes</taxon>
        <taxon>Agaricomycetidae</taxon>
        <taxon>Boletales</taxon>
        <taxon>Paxilineae</taxon>
        <taxon>Paxillaceae</taxon>
        <taxon>Paxillus</taxon>
    </lineage>
</organism>
<sequence>MIQSIVKLISQVIRNSGVIDLMVPHNAFFTSSISLYTLLNTMSTACSSIQEQKSGKWPIL</sequence>
<proteinExistence type="predicted"/>
<dbReference type="AlphaFoldDB" id="A0A0D0BZB8"/>
<keyword evidence="2" id="KW-1185">Reference proteome</keyword>
<evidence type="ECO:0000313" key="2">
    <source>
        <dbReference type="Proteomes" id="UP000054538"/>
    </source>
</evidence>
<name>A0A0D0BZB8_9AGAM</name>
<protein>
    <submittedName>
        <fullName evidence="1">Uncharacterized protein</fullName>
    </submittedName>
</protein>
<dbReference type="Proteomes" id="UP000054538">
    <property type="component" value="Unassembled WGS sequence"/>
</dbReference>
<evidence type="ECO:0000313" key="1">
    <source>
        <dbReference type="EMBL" id="KIK76422.1"/>
    </source>
</evidence>
<dbReference type="InParanoid" id="A0A0D0BZB8"/>
<dbReference type="HOGENOM" id="CLU_2942437_0_0_1"/>
<reference evidence="2" key="2">
    <citation type="submission" date="2015-01" db="EMBL/GenBank/DDBJ databases">
        <title>Evolutionary Origins and Diversification of the Mycorrhizal Mutualists.</title>
        <authorList>
            <consortium name="DOE Joint Genome Institute"/>
            <consortium name="Mycorrhizal Genomics Consortium"/>
            <person name="Kohler A."/>
            <person name="Kuo A."/>
            <person name="Nagy L.G."/>
            <person name="Floudas D."/>
            <person name="Copeland A."/>
            <person name="Barry K.W."/>
            <person name="Cichocki N."/>
            <person name="Veneault-Fourrey C."/>
            <person name="LaButti K."/>
            <person name="Lindquist E.A."/>
            <person name="Lipzen A."/>
            <person name="Lundell T."/>
            <person name="Morin E."/>
            <person name="Murat C."/>
            <person name="Riley R."/>
            <person name="Ohm R."/>
            <person name="Sun H."/>
            <person name="Tunlid A."/>
            <person name="Henrissat B."/>
            <person name="Grigoriev I.V."/>
            <person name="Hibbett D.S."/>
            <person name="Martin F."/>
        </authorList>
    </citation>
    <scope>NUCLEOTIDE SEQUENCE [LARGE SCALE GENOMIC DNA]</scope>
    <source>
        <strain evidence="2">Ve08.2h10</strain>
    </source>
</reference>